<dbReference type="EMBL" id="CP113520">
    <property type="protein sequence ID" value="WAJ30132.1"/>
    <property type="molecule type" value="Genomic_DNA"/>
</dbReference>
<sequence length="332" mass="36530">MAVLLFIVLSAVAAGAVAYAVLQPRIAEEKKTASRLRQMKGASLDRSARNQLRDRAQEQARRRKTIQNSLKEIEVKQRERSRHSLRPSLKMRLDQSGTNWTLKQFHMASAGLFAFFFLVGLMMGQGLLLGLGLGISVGFGLPRLVLAHLRKRRLKKFIAEFPNAVDLIVRGVKSGLPLNDTLKMIAGETAEPVRSEFRKIVESQQLGMTTPEAVDRLYQSVPLPETNFFSIVIAIQAQAGGNLSEALGNLSKVLRERKKMRDKIQAMSMEAKTSAGIIGSLPFFVGGVMTMTSPDYVGLLVTTSTGHIILAVAGAWMTTGIVVMKKMIAFDF</sequence>
<evidence type="ECO:0000313" key="2">
    <source>
        <dbReference type="Proteomes" id="UP001163223"/>
    </source>
</evidence>
<name>A0ACD4NU88_9HYPH</name>
<organism evidence="1 2">
    <name type="scientific">Antarcticirhabdus aurantiaca</name>
    <dbReference type="NCBI Taxonomy" id="2606717"/>
    <lineage>
        <taxon>Bacteria</taxon>
        <taxon>Pseudomonadati</taxon>
        <taxon>Pseudomonadota</taxon>
        <taxon>Alphaproteobacteria</taxon>
        <taxon>Hyphomicrobiales</taxon>
        <taxon>Aurantimonadaceae</taxon>
        <taxon>Antarcticirhabdus</taxon>
    </lineage>
</organism>
<gene>
    <name evidence="1" type="ORF">OXU80_07970</name>
</gene>
<evidence type="ECO:0000313" key="1">
    <source>
        <dbReference type="EMBL" id="WAJ30132.1"/>
    </source>
</evidence>
<accession>A0ACD4NU88</accession>
<reference evidence="1" key="1">
    <citation type="submission" date="2022-11" db="EMBL/GenBank/DDBJ databases">
        <title>beta-Carotene-producing bacterium, Jeongeuplla avenae sp. nov., alleviates the salt stress of Arabidopsis seedlings.</title>
        <authorList>
            <person name="Jiang L."/>
            <person name="Lee J."/>
        </authorList>
    </citation>
    <scope>NUCLEOTIDE SEQUENCE</scope>
    <source>
        <strain evidence="1">DY_R2A_6</strain>
    </source>
</reference>
<proteinExistence type="predicted"/>
<protein>
    <submittedName>
        <fullName evidence="1">Type II secretion system F family protein</fullName>
    </submittedName>
</protein>
<dbReference type="Proteomes" id="UP001163223">
    <property type="component" value="Chromosome"/>
</dbReference>
<keyword evidence="2" id="KW-1185">Reference proteome</keyword>